<evidence type="ECO:0000256" key="1">
    <source>
        <dbReference type="SAM" id="Coils"/>
    </source>
</evidence>
<sequence>MAVNESSSVPARLKDLKDSVKERFLGLLGIRQPKVLLEDEQEVFLQVGRTLWHAPRQLRIELWLSSLARRHSLVSEYQAYLSQDITREAANDIEKDVQRTFPNTRRFHAEEGQTQLRNVLRAYAAYDPEVAYCQGMNFLTGLLLMYMPTEAHSFAALVVLMEDRKLRSFYHRSMSLLQVQLWQLSRLISPSLNQHLEALGVVPMLYGASWLMTAFSADFPLPFSARIMDVLLADQCECALLKVAAAIMKAVEQRLHAMSDLEEVLGYLKLDVPAWDEPELHDLLTAAFTKPWTARQLSILRSTEGAETVAQAMDRVMNMHEQLSAQTCDDEEGGEDGGGAGGGGGGDGEARVALTVPRLQPPPQPSSSFTASPACSTPVNGGVHGTGSHGGAASLSPTAPAAGSAAAAAATAAAAGSKCSGGGGGPPSILDSIPTGGNSNATCRKGALLLLQGAASANSSPAAWAIPCIHPNVPASPALQAFRRAHLTCFQAAVTSEARYGGANSGNNSQPRSHGSYALLNGSSGGFEDSALAATVVAGEMEFDGSPHRSYADLQRGSDGCSPEEWGDFSAVAVRQQWRNIVRAAPVSTRHLHLLMPVEELGCGAVGADGGPWRGTASPFSSYGGTLAAPQTPSSRESSGGSATQPIPVPSGRGGLHSNAAAIGSAFAAAAAAAAANVAVACSSAATAAIGKPPLPPRCVSQERGGPTNVGPYSRLSVVSEDPLALQMGAVAPAPSPRGSMDLHVLGRTGSQQLEAYEQQGHLLCGTSFGAVGAAGGSSGGGGGTGGGGGASCNGDCASGVASATAGGPVLSPSTISGAVSPHGMASPRVLAGWCTSGPAGGAAAASTSGATGSNTPTAGYMPLGIERAISGSLLDFNYSCNVGGCGGLSSLPERSYSMVSPLPTAAALEAAVMPLIPLHSRAAGAASAGLLPSGEHCALVSHSQSLATSQGTTQQCLEQEQQQSDMATDIAGDILRMLSAVDTGNANAAYDPGVILGESMYADSPNKEEHKLVRTGSENMRHLPSSSALADIAAQDLAKAQEEAERVRLELEAQLQLQRASERISCSTSVTVDPATLASVSASSMMPCGREAGGVAGALTDAQLAEAVAEAGTVAATAVAASSALESAAARVGTGSSGGGSASAAAAPAAVTSTSASATQSTGIASGAAGGGGGGAGVGEVVFRRPTLYVDGIPMFDPKSLMADTHEAQVMFTPTVSPGASSYADPGLSGFTPTGDSTTPVERDVAGDGDGTAASGGGADAAATTSEKVDVAPDAVGFVESGGEEADSVASMSAPVMDAAAPGRAGSSQPECFMTPPPGAVQEETPGVASRSGSGGGLNAGAEAEDRLMTPAAAAASVMATDQEELVTLPSASEWVDWSQAPPIPSAPLVGIPFSQLPSASASVSAAQSLNASPHCPEAKALSMADAQPPPPPPEPLSLLQPMGQLKAAVDHDLIDMASPARPLTSSMSSKQSQQWSPGAGVAGSDEIAVASKCRPTDTGTGLSPGAPAVPAALQPDAARPPVGSFSDLVAAGGNSCQAACSSSSSSQLPPSPYGLLPMTSSAAYVASMAPTISFGSSLASGCGGSFAGGGSFVGGASFAGGGSSFNGAGSLMTTVRSSSGGAEVNLTHPPCNSLGANIQTRSHGTAAAYASSDESDRCGDDDDYGVGAARSATPESPEPYISPIRKLLVSLQDAVSLEDSILQREPGAADSNKSCGDSCGARALPHVMAEVVLPELSTQDPDGSFAWDSPSSTLPVSGGGAAAATATATDPVAETAEATCDEHSLRLQLLPELDPAVLNGQSDGTLTDDKLIKDSLAPATGTVGLSGAASGRGSWSGALGPLELGDGVVLNGSGAVSRGSVIEQQASLEIDMEGEEVENSPFRAVLSPSLAHHIMSAYQRSNQHQMQQEQKELEERLAREQEQLSSERQQHRQLASSSVTQATAPAVPATATGLGFLPEAVAAVGSAFETAATSVAVAPTAAATKMPLMQSGPPIVAAMTGMGSSGLVGEQIVPSMAMRTAASGVVSPVLCSPGRPGAVYDGAYSTASVSQQPYLIQQTTVSAAAVKAMTPFALMSSDPSSSRLTAELQQVIPPPLQPLLLQPDVPSPPLQVMNISCSGPVVDGVRSHASGRTSLRCTGSGDGDGISGMTSGGGAAAAVMHGSGAIGCERISASGAPPPVSQLGFGASESCAATSSALGLPGGSAALADAAKSMAMGTAVQQPQMGHVSCTRIGSSGGAVVQLLPPPPPPQVPLCTVRHEAAGVLAAPPSLQVPLPLPPVLCGSSTTVTAVAEGEGGGGVAACTPVANIAGGCPAMTTTLPQPAPPTWTATFDGVDNTPKADVMAGGAKDGNGSCGPEPRTLSSAFSAEADTPPSELTHDSSGGGGCRGAAATTPGVSSFGAQEHVSGMVRGMSIEIPATAMVGASQVLQSQTEQQQQPQRQEEEEMLRLQPVSPGRPWNT</sequence>
<feature type="coiled-coil region" evidence="1">
    <location>
        <begin position="1031"/>
        <end position="1060"/>
    </location>
</feature>
<dbReference type="Gene3D" id="1.10.472.80">
    <property type="entry name" value="Ypt/Rab-GAP domain of gyp1p, domain 3"/>
    <property type="match status" value="1"/>
</dbReference>
<name>A0A8J4FU34_9CHLO</name>
<dbReference type="Pfam" id="PF00566">
    <property type="entry name" value="RabGAP-TBC"/>
    <property type="match status" value="1"/>
</dbReference>
<dbReference type="GO" id="GO:0005096">
    <property type="term" value="F:GTPase activator activity"/>
    <property type="evidence" value="ECO:0007669"/>
    <property type="project" value="TreeGrafter"/>
</dbReference>
<dbReference type="Gene3D" id="1.10.8.270">
    <property type="entry name" value="putative rabgap domain of human tbc1 domain family member 14 like domains"/>
    <property type="match status" value="1"/>
</dbReference>
<evidence type="ECO:0000256" key="2">
    <source>
        <dbReference type="SAM" id="MobiDB-lite"/>
    </source>
</evidence>
<accession>A0A8J4FU34</accession>
<feature type="region of interest" description="Disordered" evidence="2">
    <location>
        <begin position="2428"/>
        <end position="2463"/>
    </location>
</feature>
<evidence type="ECO:0000313" key="6">
    <source>
        <dbReference type="Proteomes" id="UP000747110"/>
    </source>
</evidence>
<feature type="compositionally biased region" description="Low complexity" evidence="2">
    <location>
        <begin position="2429"/>
        <end position="2442"/>
    </location>
</feature>
<dbReference type="InterPro" id="IPR000195">
    <property type="entry name" value="Rab-GAP-TBC_dom"/>
</dbReference>
<gene>
    <name evidence="4" type="ORF">Vretifemale_18049</name>
    <name evidence="5" type="ORF">Vretimale_18275</name>
</gene>
<comment type="caution">
    <text evidence="4">The sequence shown here is derived from an EMBL/GenBank/DDBJ whole genome shotgun (WGS) entry which is preliminary data.</text>
</comment>
<feature type="region of interest" description="Disordered" evidence="2">
    <location>
        <begin position="1461"/>
        <end position="1483"/>
    </location>
</feature>
<proteinExistence type="predicted"/>
<feature type="compositionally biased region" description="Polar residues" evidence="2">
    <location>
        <begin position="369"/>
        <end position="379"/>
    </location>
</feature>
<dbReference type="FunFam" id="1.10.8.270:FF:000016">
    <property type="entry name" value="TBC1 domain family member 2A"/>
    <property type="match status" value="1"/>
</dbReference>
<feature type="region of interest" description="Disordered" evidence="2">
    <location>
        <begin position="327"/>
        <end position="399"/>
    </location>
</feature>
<dbReference type="SUPFAM" id="SSF47923">
    <property type="entry name" value="Ypt/Rab-GAP domain of gyp1p"/>
    <property type="match status" value="2"/>
</dbReference>
<dbReference type="Proteomes" id="UP000747110">
    <property type="component" value="Unassembled WGS sequence"/>
</dbReference>
<reference evidence="4" key="1">
    <citation type="journal article" date="2021" name="Proc. Natl. Acad. Sci. U.S.A.">
        <title>Three genomes in the algal genus Volvox reveal the fate of a haploid sex-determining region after a transition to homothallism.</title>
        <authorList>
            <person name="Yamamoto K."/>
            <person name="Hamaji T."/>
            <person name="Kawai-Toyooka H."/>
            <person name="Matsuzaki R."/>
            <person name="Takahashi F."/>
            <person name="Nishimura Y."/>
            <person name="Kawachi M."/>
            <person name="Noguchi H."/>
            <person name="Minakuchi Y."/>
            <person name="Umen J.G."/>
            <person name="Toyoda A."/>
            <person name="Nozaki H."/>
        </authorList>
    </citation>
    <scope>NUCLEOTIDE SEQUENCE</scope>
    <source>
        <strain evidence="5">NIES-3785</strain>
        <strain evidence="4">NIES-3786</strain>
    </source>
</reference>
<feature type="region of interest" description="Disordered" evidence="2">
    <location>
        <begin position="693"/>
        <end position="713"/>
    </location>
</feature>
<dbReference type="InterPro" id="IPR035969">
    <property type="entry name" value="Rab-GAP_TBC_sf"/>
</dbReference>
<dbReference type="PANTHER" id="PTHR47219:SF9">
    <property type="entry name" value="GTPASE ACTIVATING PROTEIN AND CENTROSOME-ASSOCIATED, ISOFORM B"/>
    <property type="match status" value="1"/>
</dbReference>
<feature type="region of interest" description="Disordered" evidence="2">
    <location>
        <begin position="1745"/>
        <end position="1771"/>
    </location>
</feature>
<protein>
    <recommendedName>
        <fullName evidence="3">Rab-GAP TBC domain-containing protein</fullName>
    </recommendedName>
</protein>
<feature type="compositionally biased region" description="Gly residues" evidence="2">
    <location>
        <begin position="1249"/>
        <end position="1260"/>
    </location>
</feature>
<dbReference type="PROSITE" id="PS50086">
    <property type="entry name" value="TBC_RABGAP"/>
    <property type="match status" value="1"/>
</dbReference>
<feature type="region of interest" description="Disordered" evidence="2">
    <location>
        <begin position="1921"/>
        <end position="1945"/>
    </location>
</feature>
<dbReference type="OrthoDB" id="294251at2759"/>
<keyword evidence="1" id="KW-0175">Coiled coil</keyword>
<dbReference type="SMART" id="SM00164">
    <property type="entry name" value="TBC"/>
    <property type="match status" value="1"/>
</dbReference>
<feature type="compositionally biased region" description="Low complexity" evidence="2">
    <location>
        <begin position="1467"/>
        <end position="1478"/>
    </location>
</feature>
<feature type="compositionally biased region" description="Polar residues" evidence="2">
    <location>
        <begin position="618"/>
        <end position="645"/>
    </location>
</feature>
<feature type="region of interest" description="Disordered" evidence="2">
    <location>
        <begin position="2345"/>
        <end position="2402"/>
    </location>
</feature>
<dbReference type="EMBL" id="BNCP01000056">
    <property type="protein sequence ID" value="GIL90396.1"/>
    <property type="molecule type" value="Genomic_DNA"/>
</dbReference>
<keyword evidence="6" id="KW-1185">Reference proteome</keyword>
<dbReference type="GO" id="GO:0031267">
    <property type="term" value="F:small GTPase binding"/>
    <property type="evidence" value="ECO:0007669"/>
    <property type="project" value="TreeGrafter"/>
</dbReference>
<feature type="domain" description="Rab-GAP TBC" evidence="3">
    <location>
        <begin position="53"/>
        <end position="235"/>
    </location>
</feature>
<feature type="compositionally biased region" description="Gly residues" evidence="2">
    <location>
        <begin position="336"/>
        <end position="347"/>
    </location>
</feature>
<organism evidence="4 6">
    <name type="scientific">Volvox reticuliferus</name>
    <dbReference type="NCBI Taxonomy" id="1737510"/>
    <lineage>
        <taxon>Eukaryota</taxon>
        <taxon>Viridiplantae</taxon>
        <taxon>Chlorophyta</taxon>
        <taxon>core chlorophytes</taxon>
        <taxon>Chlorophyceae</taxon>
        <taxon>CS clade</taxon>
        <taxon>Chlamydomonadales</taxon>
        <taxon>Volvocaceae</taxon>
        <taxon>Volvox</taxon>
    </lineage>
</organism>
<feature type="region of interest" description="Disordered" evidence="2">
    <location>
        <begin position="617"/>
        <end position="653"/>
    </location>
</feature>
<feature type="compositionally biased region" description="Polar residues" evidence="2">
    <location>
        <begin position="1232"/>
        <end position="1241"/>
    </location>
</feature>
<dbReference type="Proteomes" id="UP000722791">
    <property type="component" value="Unassembled WGS sequence"/>
</dbReference>
<dbReference type="EMBL" id="BNCQ01000065">
    <property type="protein sequence ID" value="GIM15493.1"/>
    <property type="molecule type" value="Genomic_DNA"/>
</dbReference>
<feature type="region of interest" description="Disordered" evidence="2">
    <location>
        <begin position="1495"/>
        <end position="1522"/>
    </location>
</feature>
<evidence type="ECO:0000259" key="3">
    <source>
        <dbReference type="PROSITE" id="PS50086"/>
    </source>
</evidence>
<dbReference type="PANTHER" id="PTHR47219">
    <property type="entry name" value="RAB GTPASE-ACTIVATING PROTEIN 1-LIKE"/>
    <property type="match status" value="1"/>
</dbReference>
<dbReference type="InterPro" id="IPR050302">
    <property type="entry name" value="Rab_GAP_TBC_domain"/>
</dbReference>
<evidence type="ECO:0000313" key="5">
    <source>
        <dbReference type="EMBL" id="GIM15493.1"/>
    </source>
</evidence>
<feature type="region of interest" description="Disordered" evidence="2">
    <location>
        <begin position="1226"/>
        <end position="1268"/>
    </location>
</feature>
<feature type="region of interest" description="Disordered" evidence="2">
    <location>
        <begin position="1652"/>
        <end position="1680"/>
    </location>
</feature>
<evidence type="ECO:0000313" key="4">
    <source>
        <dbReference type="EMBL" id="GIL90396.1"/>
    </source>
</evidence>